<dbReference type="Proteomes" id="UP001597119">
    <property type="component" value="Unassembled WGS sequence"/>
</dbReference>
<comment type="caution">
    <text evidence="3">The sequence shown here is derived from an EMBL/GenBank/DDBJ whole genome shotgun (WGS) entry which is preliminary data.</text>
</comment>
<feature type="compositionally biased region" description="Polar residues" evidence="1">
    <location>
        <begin position="84"/>
        <end position="107"/>
    </location>
</feature>
<feature type="compositionally biased region" description="Polar residues" evidence="1">
    <location>
        <begin position="252"/>
        <end position="263"/>
    </location>
</feature>
<feature type="compositionally biased region" description="Acidic residues" evidence="1">
    <location>
        <begin position="267"/>
        <end position="278"/>
    </location>
</feature>
<feature type="region of interest" description="Disordered" evidence="1">
    <location>
        <begin position="54"/>
        <end position="141"/>
    </location>
</feature>
<proteinExistence type="predicted"/>
<evidence type="ECO:0000259" key="2">
    <source>
        <dbReference type="PROSITE" id="PS00028"/>
    </source>
</evidence>
<feature type="compositionally biased region" description="Basic and acidic residues" evidence="1">
    <location>
        <begin position="110"/>
        <end position="121"/>
    </location>
</feature>
<dbReference type="PROSITE" id="PS00028">
    <property type="entry name" value="ZINC_FINGER_C2H2_1"/>
    <property type="match status" value="1"/>
</dbReference>
<feature type="domain" description="C2H2-type" evidence="2">
    <location>
        <begin position="141"/>
        <end position="164"/>
    </location>
</feature>
<dbReference type="RefSeq" id="WP_247378493.1">
    <property type="nucleotide sequence ID" value="NZ_JALLGV010000005.1"/>
</dbReference>
<keyword evidence="4" id="KW-1185">Reference proteome</keyword>
<protein>
    <recommendedName>
        <fullName evidence="2">C2H2-type domain-containing protein</fullName>
    </recommendedName>
</protein>
<evidence type="ECO:0000256" key="1">
    <source>
        <dbReference type="SAM" id="MobiDB-lite"/>
    </source>
</evidence>
<gene>
    <name evidence="3" type="ORF">ACFR9U_17810</name>
</gene>
<organism evidence="3 4">
    <name type="scientific">Halorientalis brevis</name>
    <dbReference type="NCBI Taxonomy" id="1126241"/>
    <lineage>
        <taxon>Archaea</taxon>
        <taxon>Methanobacteriati</taxon>
        <taxon>Methanobacteriota</taxon>
        <taxon>Stenosarchaea group</taxon>
        <taxon>Halobacteria</taxon>
        <taxon>Halobacteriales</taxon>
        <taxon>Haloarculaceae</taxon>
        <taxon>Halorientalis</taxon>
    </lineage>
</organism>
<feature type="compositionally biased region" description="Basic and acidic residues" evidence="1">
    <location>
        <begin position="55"/>
        <end position="69"/>
    </location>
</feature>
<evidence type="ECO:0000313" key="3">
    <source>
        <dbReference type="EMBL" id="MFD1588837.1"/>
    </source>
</evidence>
<feature type="compositionally biased region" description="Acidic residues" evidence="1">
    <location>
        <begin position="289"/>
        <end position="312"/>
    </location>
</feature>
<dbReference type="EMBL" id="JBHUDJ010000014">
    <property type="protein sequence ID" value="MFD1588837.1"/>
    <property type="molecule type" value="Genomic_DNA"/>
</dbReference>
<dbReference type="Pfam" id="PF26270">
    <property type="entry name" value="DUF8073_C"/>
    <property type="match status" value="1"/>
</dbReference>
<sequence>MSVSNALRRIAAVVDGVEAEDVEVRDAAMPTDRPVVSDGKVHVTLDLAIALEGVGGEHAEGSERASADREQDDQAAISGIVSEATETNPPEPTSGATQHSSDSQRSPSGKAEDERAGDDAQSRAVEVEPATEQSDDGAVVCPEPGCDATFESEPGMKIHRTKIHLREQSGDDSSTATPAYRDPEALEEVYEAHDSFPAMREALDVDVSAQTIRRHMIQHGIHDPSGDGEANEHAADGEDDVEAAAEPESTTDSESARASQTTHAAVEDADDRESDEQPPENAVEKRDSDDEDTEASDDDQSADEAETDDEPTIPESAPLAETLPEQVTAPADVTFAELKEAVRTADTLYHIQQQFGLTREEARDLLGSLDLLELVHGRVATKHEREELKAEIDSRIRHNIRGNGTSA</sequence>
<dbReference type="AlphaFoldDB" id="A0ABD6CHV5"/>
<feature type="region of interest" description="Disordered" evidence="1">
    <location>
        <begin position="219"/>
        <end position="327"/>
    </location>
</feature>
<evidence type="ECO:0000313" key="4">
    <source>
        <dbReference type="Proteomes" id="UP001597119"/>
    </source>
</evidence>
<accession>A0ABD6CHV5</accession>
<dbReference type="InterPro" id="IPR058810">
    <property type="entry name" value="DUF8073_C"/>
</dbReference>
<feature type="compositionally biased region" description="Basic and acidic residues" evidence="1">
    <location>
        <begin position="220"/>
        <end position="236"/>
    </location>
</feature>
<dbReference type="InterPro" id="IPR058809">
    <property type="entry name" value="DUF8073_M"/>
</dbReference>
<dbReference type="Pfam" id="PF26271">
    <property type="entry name" value="DUF8073_M"/>
    <property type="match status" value="1"/>
</dbReference>
<reference evidence="3 4" key="1">
    <citation type="journal article" date="2019" name="Int. J. Syst. Evol. Microbiol.">
        <title>The Global Catalogue of Microorganisms (GCM) 10K type strain sequencing project: providing services to taxonomists for standard genome sequencing and annotation.</title>
        <authorList>
            <consortium name="The Broad Institute Genomics Platform"/>
            <consortium name="The Broad Institute Genome Sequencing Center for Infectious Disease"/>
            <person name="Wu L."/>
            <person name="Ma J."/>
        </authorList>
    </citation>
    <scope>NUCLEOTIDE SEQUENCE [LARGE SCALE GENOMIC DNA]</scope>
    <source>
        <strain evidence="3 4">CGMCC 1.12125</strain>
    </source>
</reference>
<feature type="compositionally biased region" description="Acidic residues" evidence="1">
    <location>
        <begin position="237"/>
        <end position="251"/>
    </location>
</feature>
<dbReference type="InterPro" id="IPR013087">
    <property type="entry name" value="Znf_C2H2_type"/>
</dbReference>
<name>A0ABD6CHV5_9EURY</name>